<dbReference type="InterPro" id="IPR036188">
    <property type="entry name" value="FAD/NAD-bd_sf"/>
</dbReference>
<dbReference type="Pfam" id="PF14691">
    <property type="entry name" value="Fer4_20"/>
    <property type="match status" value="1"/>
</dbReference>
<dbReference type="STRING" id="1121420.SAMN02746098_02439"/>
<keyword evidence="3" id="KW-0314">Glutamate biosynthesis</keyword>
<comment type="pathway">
    <text evidence="4">Amino-acid biosynthesis.</text>
</comment>
<dbReference type="PANTHER" id="PTHR43100">
    <property type="entry name" value="GLUTAMATE SYNTHASE [NADPH] SMALL CHAIN"/>
    <property type="match status" value="1"/>
</dbReference>
<sequence length="494" mass="55001">MGKATGFLEYERIKPKKRSPEERIKDWGEIRLPRDPEVIKTQGARCMNCGVPFCHGGVLLNGMASGCPLHNLIPEWNELIYKGQWEEAYQRLTRTSPFPEFTSRVCPAPCEGACTEGYIMESVTINSLEYEIIEKAFAEGWVKPRKGKATGKRIAIVGSGPSGLSAAYYLKAVGHDVTVYERSDRVGGLMMYGIPNMKLEKRIVERRFTLLKESGIQFVLNTEVGKDISARDLVDQYDAVVLCAGATKARGLDVEGKDLKGVHFAVDFLKANTKSLLDSNLQDGNFISAKGKNVIVIGGGDTGTDCVATSIRHGCESVFQFEILPEPPAKRIEEHNPWPEWPKMLNVDYGQEEAISLYGKDPRNYLISTKKIVGNENGEVTEVHTVEISWVRDVSGRMVPQEVQGSDKVWKADLVLLAMGFLGPEDMIANELKLDRDPRSNVKAEYEVFETNVDKVFTAGDMRRGQSLIVWALQEGKLAAREVDKYLMGKSVIK</sequence>
<dbReference type="Pfam" id="PF07992">
    <property type="entry name" value="Pyr_redox_2"/>
    <property type="match status" value="1"/>
</dbReference>
<dbReference type="EMBL" id="FQXJ01000007">
    <property type="protein sequence ID" value="SHI09686.1"/>
    <property type="molecule type" value="Genomic_DNA"/>
</dbReference>
<evidence type="ECO:0000256" key="2">
    <source>
        <dbReference type="ARBA" id="ARBA00023002"/>
    </source>
</evidence>
<dbReference type="SUPFAM" id="SSF51971">
    <property type="entry name" value="Nucleotide-binding domain"/>
    <property type="match status" value="1"/>
</dbReference>
<evidence type="ECO:0000313" key="8">
    <source>
        <dbReference type="Proteomes" id="UP000183954"/>
    </source>
</evidence>
<dbReference type="PRINTS" id="PR00419">
    <property type="entry name" value="ADXRDTASE"/>
</dbReference>
<keyword evidence="8" id="KW-1185">Reference proteome</keyword>
<evidence type="ECO:0000256" key="1">
    <source>
        <dbReference type="ARBA" id="ARBA00022605"/>
    </source>
</evidence>
<reference evidence="8" key="1">
    <citation type="submission" date="2016-11" db="EMBL/GenBank/DDBJ databases">
        <authorList>
            <person name="Varghese N."/>
            <person name="Submissions S."/>
        </authorList>
    </citation>
    <scope>NUCLEOTIDE SEQUENCE [LARGE SCALE GENOMIC DNA]</scope>
    <source>
        <strain evidence="8">DSM 15449</strain>
    </source>
</reference>
<dbReference type="SUPFAM" id="SSF46548">
    <property type="entry name" value="alpha-helical ferredoxin"/>
    <property type="match status" value="1"/>
</dbReference>
<dbReference type="NCBIfam" id="TIGR01317">
    <property type="entry name" value="GOGAT_sm_gam"/>
    <property type="match status" value="1"/>
</dbReference>
<dbReference type="GO" id="GO:0006537">
    <property type="term" value="P:glutamate biosynthetic process"/>
    <property type="evidence" value="ECO:0007669"/>
    <property type="project" value="UniProtKB-KW"/>
</dbReference>
<protein>
    <submittedName>
        <fullName evidence="7">Glutamate synthase (NADPH/NADH) small chain</fullName>
    </submittedName>
</protein>
<dbReference type="InterPro" id="IPR028261">
    <property type="entry name" value="DPD_II"/>
</dbReference>
<dbReference type="Gene3D" id="3.50.50.60">
    <property type="entry name" value="FAD/NAD(P)-binding domain"/>
    <property type="match status" value="2"/>
</dbReference>
<accession>A0A1M5YCJ7</accession>
<keyword evidence="1" id="KW-0028">Amino-acid biosynthesis</keyword>
<dbReference type="Proteomes" id="UP000183954">
    <property type="component" value="Unassembled WGS sequence"/>
</dbReference>
<dbReference type="OrthoDB" id="9803192at2"/>
<organism evidence="7 8">
    <name type="scientific">Desulfosporosinus lacus DSM 15449</name>
    <dbReference type="NCBI Taxonomy" id="1121420"/>
    <lineage>
        <taxon>Bacteria</taxon>
        <taxon>Bacillati</taxon>
        <taxon>Bacillota</taxon>
        <taxon>Clostridia</taxon>
        <taxon>Eubacteriales</taxon>
        <taxon>Desulfitobacteriaceae</taxon>
        <taxon>Desulfosporosinus</taxon>
    </lineage>
</organism>
<dbReference type="AlphaFoldDB" id="A0A1M5YCJ7"/>
<dbReference type="SUPFAM" id="SSF51905">
    <property type="entry name" value="FAD/NAD(P)-binding domain"/>
    <property type="match status" value="1"/>
</dbReference>
<dbReference type="GO" id="GO:0051536">
    <property type="term" value="F:iron-sulfur cluster binding"/>
    <property type="evidence" value="ECO:0007669"/>
    <property type="project" value="InterPro"/>
</dbReference>
<dbReference type="InterPro" id="IPR009051">
    <property type="entry name" value="Helical_ferredxn"/>
</dbReference>
<feature type="domain" description="FAD/NAD(P)-binding" evidence="5">
    <location>
        <begin position="153"/>
        <end position="325"/>
    </location>
</feature>
<evidence type="ECO:0000256" key="4">
    <source>
        <dbReference type="ARBA" id="ARBA00029440"/>
    </source>
</evidence>
<dbReference type="Gene3D" id="1.10.1060.10">
    <property type="entry name" value="Alpha-helical ferredoxin"/>
    <property type="match status" value="1"/>
</dbReference>
<dbReference type="InterPro" id="IPR051394">
    <property type="entry name" value="Glutamate_Synthase"/>
</dbReference>
<evidence type="ECO:0000313" key="7">
    <source>
        <dbReference type="EMBL" id="SHI09686.1"/>
    </source>
</evidence>
<dbReference type="InterPro" id="IPR006005">
    <property type="entry name" value="Glut_synth_ssu1"/>
</dbReference>
<feature type="domain" description="Dihydroprymidine dehydrogenase" evidence="6">
    <location>
        <begin position="23"/>
        <end position="140"/>
    </location>
</feature>
<evidence type="ECO:0000256" key="3">
    <source>
        <dbReference type="ARBA" id="ARBA00023164"/>
    </source>
</evidence>
<name>A0A1M5YCJ7_9FIRM</name>
<dbReference type="GO" id="GO:0016639">
    <property type="term" value="F:oxidoreductase activity, acting on the CH-NH2 group of donors, NAD or NADP as acceptor"/>
    <property type="evidence" value="ECO:0007669"/>
    <property type="project" value="InterPro"/>
</dbReference>
<dbReference type="PANTHER" id="PTHR43100:SF1">
    <property type="entry name" value="GLUTAMATE SYNTHASE [NADPH] SMALL CHAIN"/>
    <property type="match status" value="1"/>
</dbReference>
<gene>
    <name evidence="7" type="ORF">SAMN02746098_02439</name>
</gene>
<dbReference type="InterPro" id="IPR023753">
    <property type="entry name" value="FAD/NAD-binding_dom"/>
</dbReference>
<dbReference type="RefSeq" id="WP_073029987.1">
    <property type="nucleotide sequence ID" value="NZ_FQXJ01000007.1"/>
</dbReference>
<dbReference type="FunFam" id="3.50.50.60:FF:000022">
    <property type="entry name" value="Glutamate synthase [NADH], amyloplastic"/>
    <property type="match status" value="1"/>
</dbReference>
<evidence type="ECO:0000259" key="6">
    <source>
        <dbReference type="Pfam" id="PF14691"/>
    </source>
</evidence>
<evidence type="ECO:0000259" key="5">
    <source>
        <dbReference type="Pfam" id="PF07992"/>
    </source>
</evidence>
<keyword evidence="2" id="KW-0560">Oxidoreductase</keyword>
<proteinExistence type="predicted"/>